<dbReference type="PROSITE" id="PS51330">
    <property type="entry name" value="DHFR_2"/>
    <property type="match status" value="1"/>
</dbReference>
<dbReference type="PRINTS" id="PR00070">
    <property type="entry name" value="DHFR"/>
</dbReference>
<feature type="region of interest" description="Disordered" evidence="7">
    <location>
        <begin position="764"/>
        <end position="812"/>
    </location>
</feature>
<name>A0A2U3EK43_PURLI</name>
<dbReference type="GO" id="GO:0046654">
    <property type="term" value="P:tetrahydrofolate biosynthetic process"/>
    <property type="evidence" value="ECO:0007669"/>
    <property type="project" value="UniProtKB-UniPathway"/>
</dbReference>
<dbReference type="Proteomes" id="UP000245956">
    <property type="component" value="Unassembled WGS sequence"/>
</dbReference>
<keyword evidence="5" id="KW-0521">NADP</keyword>
<feature type="compositionally biased region" description="Polar residues" evidence="7">
    <location>
        <begin position="334"/>
        <end position="343"/>
    </location>
</feature>
<evidence type="ECO:0000256" key="3">
    <source>
        <dbReference type="ARBA" id="ARBA00018886"/>
    </source>
</evidence>
<dbReference type="GO" id="GO:0050661">
    <property type="term" value="F:NADP binding"/>
    <property type="evidence" value="ECO:0007669"/>
    <property type="project" value="InterPro"/>
</dbReference>
<dbReference type="GO" id="GO:0046452">
    <property type="term" value="P:dihydrofolate metabolic process"/>
    <property type="evidence" value="ECO:0007669"/>
    <property type="project" value="TreeGrafter"/>
</dbReference>
<dbReference type="PANTHER" id="PTHR48069:SF3">
    <property type="entry name" value="DIHYDROFOLATE REDUCTASE"/>
    <property type="match status" value="1"/>
</dbReference>
<sequence length="923" mass="100433">MGARRWEDEAAQLVILANNGHQELEKERFSLALEDFMPNDQVAGVLREHSDTLLSLGHLQASQAKASPEISHRLKGLHRGLCQLAQAIQDQMCRPRRQLSGLVEEIIVGGICAGRAPNEEVQMGGLTLESEAVQDKARRILWYNWFFVSSLIIFVQTRLPPRGLGIRSWASAKAVPVVNAMVNRAFDAHGASAFYLYDAYSAIQHLLSGPALIQAKAPLMAEEAFARFSSEYTHFFPRGDMKQLYAPFISIAQLTNHSYVACLAAGAREEAHVKTQPSAWELRYARACQQIGKMMKSICSSLGVDPSLNWQLLGPTNHGGCSRNVTSVPLDDSCSGSMEQAASAQKPDPTARTPQCHPLLAAGKQEELAAPVRDEMPPAATQKGYLLPGTPSSPIPRQPPWKRNLGKSHRIASRTLSTPTPPLPSSHCPVVTQSEPQRPSLFSYVAFVDLIGNLDKLAANGVEVEFHPVFLGGIMQASGNKPPWTLQAKAKYLSYDSRRAMASRGITNWASPPNLFELARTQSPLRALHHIKACYPPAALHATFTALFRRFWAPPHANFTDDAVLAATLAEVVDAKGQRVFSDEEVQSIMAARDGMKDALKAETGKALELGAFGAPWIWVTNEAGKAEPFFGSDRFCQIYNHLGIPHQDVQPTSTPPPLATSPHNINTHLKLRTSAPARLAMQPLELTLIVAATRNMGIGAHGTMPWTGLRKEMQYFARVTTRLPPQAPAGAVNAVIMGRKTWDSIPLKFRPLKDRLNIVITRSAPPPSLPTASSSSPSSLPPSASAPSTASAAASSSSTPSSTPPLSTSEPIRVPSLEHALQYAQAHAALLGRVFVMGGAQIYDAALRLPAARRVLLTAIERDFDCDTFFPLRLVAGDAAAKGWAQRSRAELRAWTGEEALQDGPQEEAGTKYEFQMWEKAD</sequence>
<comment type="pathway">
    <text evidence="1">Cofactor biosynthesis; tetrahydrofolate biosynthesis; 5,6,7,8-tetrahydrofolate from 7,8-dihydrofolate: step 1/1.</text>
</comment>
<keyword evidence="8" id="KW-0812">Transmembrane</keyword>
<dbReference type="PROSITE" id="PS00075">
    <property type="entry name" value="DHFR_1"/>
    <property type="match status" value="1"/>
</dbReference>
<reference evidence="10 11" key="1">
    <citation type="journal article" date="2016" name="Front. Microbiol.">
        <title>Genome and transcriptome sequences reveal the specific parasitism of the nematophagous Purpureocillium lilacinum 36-1.</title>
        <authorList>
            <person name="Xie J."/>
            <person name="Li S."/>
            <person name="Mo C."/>
            <person name="Xiao X."/>
            <person name="Peng D."/>
            <person name="Wang G."/>
            <person name="Xiao Y."/>
        </authorList>
    </citation>
    <scope>NUCLEOTIDE SEQUENCE [LARGE SCALE GENOMIC DNA]</scope>
    <source>
        <strain evidence="10 11">36-1</strain>
    </source>
</reference>
<dbReference type="EMBL" id="LCWV01000003">
    <property type="protein sequence ID" value="PWI74869.1"/>
    <property type="molecule type" value="Genomic_DNA"/>
</dbReference>
<feature type="region of interest" description="Disordered" evidence="7">
    <location>
        <begin position="332"/>
        <end position="355"/>
    </location>
</feature>
<dbReference type="GO" id="GO:0005739">
    <property type="term" value="C:mitochondrion"/>
    <property type="evidence" value="ECO:0007669"/>
    <property type="project" value="TreeGrafter"/>
</dbReference>
<dbReference type="Gene3D" id="3.40.30.10">
    <property type="entry name" value="Glutaredoxin"/>
    <property type="match status" value="1"/>
</dbReference>
<evidence type="ECO:0000256" key="8">
    <source>
        <dbReference type="SAM" id="Phobius"/>
    </source>
</evidence>
<dbReference type="GO" id="GO:0006730">
    <property type="term" value="P:one-carbon metabolic process"/>
    <property type="evidence" value="ECO:0007669"/>
    <property type="project" value="UniProtKB-KW"/>
</dbReference>
<dbReference type="Pfam" id="PF01323">
    <property type="entry name" value="DSBA"/>
    <property type="match status" value="1"/>
</dbReference>
<dbReference type="GO" id="GO:0046655">
    <property type="term" value="P:folic acid metabolic process"/>
    <property type="evidence" value="ECO:0007669"/>
    <property type="project" value="TreeGrafter"/>
</dbReference>
<keyword evidence="8" id="KW-1133">Transmembrane helix</keyword>
<dbReference type="PANTHER" id="PTHR48069">
    <property type="entry name" value="DIHYDROFOLATE REDUCTASE"/>
    <property type="match status" value="1"/>
</dbReference>
<keyword evidence="8" id="KW-0472">Membrane</keyword>
<dbReference type="InterPro" id="IPR024072">
    <property type="entry name" value="DHFR-like_dom_sf"/>
</dbReference>
<evidence type="ECO:0000256" key="6">
    <source>
        <dbReference type="ARBA" id="ARBA00023002"/>
    </source>
</evidence>
<dbReference type="Gene3D" id="3.40.430.10">
    <property type="entry name" value="Dihydrofolate Reductase, subunit A"/>
    <property type="match status" value="1"/>
</dbReference>
<evidence type="ECO:0000313" key="11">
    <source>
        <dbReference type="Proteomes" id="UP000245956"/>
    </source>
</evidence>
<dbReference type="CDD" id="cd00209">
    <property type="entry name" value="DHFR"/>
    <property type="match status" value="1"/>
</dbReference>
<dbReference type="SUPFAM" id="SSF52833">
    <property type="entry name" value="Thioredoxin-like"/>
    <property type="match status" value="1"/>
</dbReference>
<dbReference type="SUPFAM" id="SSF53597">
    <property type="entry name" value="Dihydrofolate reductase-like"/>
    <property type="match status" value="1"/>
</dbReference>
<evidence type="ECO:0000256" key="7">
    <source>
        <dbReference type="SAM" id="MobiDB-lite"/>
    </source>
</evidence>
<evidence type="ECO:0000256" key="5">
    <source>
        <dbReference type="ARBA" id="ARBA00022857"/>
    </source>
</evidence>
<keyword evidence="4" id="KW-0554">One-carbon metabolism</keyword>
<dbReference type="InterPro" id="IPR001796">
    <property type="entry name" value="DHFR_dom"/>
</dbReference>
<organism evidence="10 11">
    <name type="scientific">Purpureocillium lilacinum</name>
    <name type="common">Paecilomyces lilacinus</name>
    <dbReference type="NCBI Taxonomy" id="33203"/>
    <lineage>
        <taxon>Eukaryota</taxon>
        <taxon>Fungi</taxon>
        <taxon>Dikarya</taxon>
        <taxon>Ascomycota</taxon>
        <taxon>Pezizomycotina</taxon>
        <taxon>Sordariomycetes</taxon>
        <taxon>Hypocreomycetidae</taxon>
        <taxon>Hypocreales</taxon>
        <taxon>Ophiocordycipitaceae</taxon>
        <taxon>Purpureocillium</taxon>
    </lineage>
</organism>
<feature type="compositionally biased region" description="Low complexity" evidence="7">
    <location>
        <begin position="771"/>
        <end position="810"/>
    </location>
</feature>
<comment type="caution">
    <text evidence="10">The sequence shown here is derived from an EMBL/GenBank/DDBJ whole genome shotgun (WGS) entry which is preliminary data.</text>
</comment>
<keyword evidence="6" id="KW-0560">Oxidoreductase</keyword>
<gene>
    <name evidence="10" type="ORF">PCL_08183</name>
</gene>
<dbReference type="EC" id="1.5.1.3" evidence="2"/>
<protein>
    <recommendedName>
        <fullName evidence="3">Dihydrofolate reductase</fullName>
        <ecNumber evidence="2">1.5.1.3</ecNumber>
    </recommendedName>
</protein>
<evidence type="ECO:0000256" key="4">
    <source>
        <dbReference type="ARBA" id="ARBA00022563"/>
    </source>
</evidence>
<evidence type="ECO:0000256" key="1">
    <source>
        <dbReference type="ARBA" id="ARBA00004903"/>
    </source>
</evidence>
<dbReference type="InterPro" id="IPR001853">
    <property type="entry name" value="DSBA-like_thioredoxin_dom"/>
</dbReference>
<dbReference type="UniPathway" id="UPA00077">
    <property type="reaction ID" value="UER00158"/>
</dbReference>
<dbReference type="InterPro" id="IPR036249">
    <property type="entry name" value="Thioredoxin-like_sf"/>
</dbReference>
<evidence type="ECO:0000256" key="2">
    <source>
        <dbReference type="ARBA" id="ARBA00012856"/>
    </source>
</evidence>
<feature type="domain" description="DHFR" evidence="9">
    <location>
        <begin position="686"/>
        <end position="921"/>
    </location>
</feature>
<accession>A0A2U3EK43</accession>
<dbReference type="GO" id="GO:0004146">
    <property type="term" value="F:dihydrofolate reductase activity"/>
    <property type="evidence" value="ECO:0007669"/>
    <property type="project" value="UniProtKB-EC"/>
</dbReference>
<feature type="transmembrane region" description="Helical" evidence="8">
    <location>
        <begin position="140"/>
        <end position="159"/>
    </location>
</feature>
<proteinExistence type="predicted"/>
<dbReference type="AlphaFoldDB" id="A0A2U3EK43"/>
<dbReference type="InterPro" id="IPR012259">
    <property type="entry name" value="DHFR"/>
</dbReference>
<evidence type="ECO:0000259" key="9">
    <source>
        <dbReference type="PROSITE" id="PS51330"/>
    </source>
</evidence>
<dbReference type="InterPro" id="IPR017925">
    <property type="entry name" value="DHFR_CS"/>
</dbReference>
<evidence type="ECO:0000313" key="10">
    <source>
        <dbReference type="EMBL" id="PWI74869.1"/>
    </source>
</evidence>
<dbReference type="Pfam" id="PF00186">
    <property type="entry name" value="DHFR_1"/>
    <property type="match status" value="2"/>
</dbReference>